<keyword evidence="2" id="KW-1185">Reference proteome</keyword>
<dbReference type="KEGG" id="sdyn:Mal52_13550"/>
<protein>
    <submittedName>
        <fullName evidence="1">Uncharacterized protein</fullName>
    </submittedName>
</protein>
<dbReference type="EMBL" id="CP036276">
    <property type="protein sequence ID" value="QDU42886.1"/>
    <property type="molecule type" value="Genomic_DNA"/>
</dbReference>
<sequence>MFDDQSKNFAKCFDSAVQYLKRQLLHLKESESDSPFGYNLGACADWKVCYYAGCVIGRHVEILPDINVNPHILQTI</sequence>
<dbReference type="AlphaFoldDB" id="A0A517ZKB4"/>
<organism evidence="1 2">
    <name type="scientific">Symmachiella dynata</name>
    <dbReference type="NCBI Taxonomy" id="2527995"/>
    <lineage>
        <taxon>Bacteria</taxon>
        <taxon>Pseudomonadati</taxon>
        <taxon>Planctomycetota</taxon>
        <taxon>Planctomycetia</taxon>
        <taxon>Planctomycetales</taxon>
        <taxon>Planctomycetaceae</taxon>
        <taxon>Symmachiella</taxon>
    </lineage>
</organism>
<reference evidence="1 2" key="1">
    <citation type="submission" date="2019-02" db="EMBL/GenBank/DDBJ databases">
        <title>Deep-cultivation of Planctomycetes and their phenomic and genomic characterization uncovers novel biology.</title>
        <authorList>
            <person name="Wiegand S."/>
            <person name="Jogler M."/>
            <person name="Boedeker C."/>
            <person name="Pinto D."/>
            <person name="Vollmers J."/>
            <person name="Rivas-Marin E."/>
            <person name="Kohn T."/>
            <person name="Peeters S.H."/>
            <person name="Heuer A."/>
            <person name="Rast P."/>
            <person name="Oberbeckmann S."/>
            <person name="Bunk B."/>
            <person name="Jeske O."/>
            <person name="Meyerdierks A."/>
            <person name="Storesund J.E."/>
            <person name="Kallscheuer N."/>
            <person name="Luecker S."/>
            <person name="Lage O.M."/>
            <person name="Pohl T."/>
            <person name="Merkel B.J."/>
            <person name="Hornburger P."/>
            <person name="Mueller R.-W."/>
            <person name="Bruemmer F."/>
            <person name="Labrenz M."/>
            <person name="Spormann A.M."/>
            <person name="Op den Camp H."/>
            <person name="Overmann J."/>
            <person name="Amann R."/>
            <person name="Jetten M.S.M."/>
            <person name="Mascher T."/>
            <person name="Medema M.H."/>
            <person name="Devos D.P."/>
            <person name="Kaster A.-K."/>
            <person name="Ovreas L."/>
            <person name="Rohde M."/>
            <person name="Galperin M.Y."/>
            <person name="Jogler C."/>
        </authorList>
    </citation>
    <scope>NUCLEOTIDE SEQUENCE [LARGE SCALE GENOMIC DNA]</scope>
    <source>
        <strain evidence="1 2">Mal52</strain>
    </source>
</reference>
<accession>A0A517ZKB4</accession>
<evidence type="ECO:0000313" key="1">
    <source>
        <dbReference type="EMBL" id="QDU42886.1"/>
    </source>
</evidence>
<proteinExistence type="predicted"/>
<name>A0A517ZKB4_9PLAN</name>
<dbReference type="Proteomes" id="UP000319383">
    <property type="component" value="Chromosome"/>
</dbReference>
<gene>
    <name evidence="1" type="ORF">Mal52_13550</name>
</gene>
<evidence type="ECO:0000313" key="2">
    <source>
        <dbReference type="Proteomes" id="UP000319383"/>
    </source>
</evidence>